<dbReference type="Proteomes" id="UP000051936">
    <property type="component" value="Unassembled WGS sequence"/>
</dbReference>
<feature type="chain" id="PRO_5006436241" evidence="1">
    <location>
        <begin position="22"/>
        <end position="86"/>
    </location>
</feature>
<reference evidence="2 3" key="1">
    <citation type="submission" date="2015-09" db="EMBL/GenBank/DDBJ databases">
        <title>Draft Genome Sequence of Bradyrhizobium manausense Strain BR 3351T, a Novel Symbiotic Nitrogen-Fixing Alphaproteobacterium Isolated from Brazilian Amazon Rain Forest.</title>
        <authorList>
            <person name="De Araujo J.L."/>
            <person name="Zilli J.E."/>
        </authorList>
    </citation>
    <scope>NUCLEOTIDE SEQUENCE [LARGE SCALE GENOMIC DNA]</scope>
    <source>
        <strain evidence="2 3">BR3351</strain>
    </source>
</reference>
<evidence type="ECO:0000313" key="2">
    <source>
        <dbReference type="EMBL" id="KRQ17090.1"/>
    </source>
</evidence>
<name>A0A0R3EBP6_9BRAD</name>
<dbReference type="OrthoDB" id="8020600at2"/>
<accession>A0A0R3EBP6</accession>
<dbReference type="AlphaFoldDB" id="A0A0R3EBP6"/>
<evidence type="ECO:0000256" key="1">
    <source>
        <dbReference type="SAM" id="SignalP"/>
    </source>
</evidence>
<dbReference type="STRING" id="989370.AOQ71_03945"/>
<dbReference type="EMBL" id="LJYG01000018">
    <property type="protein sequence ID" value="KRQ17090.1"/>
    <property type="molecule type" value="Genomic_DNA"/>
</dbReference>
<sequence>MWLSTVALIAAVAFAGAAAQAAEETVQGMLAAQIRMQGFACDKALGATKDAKRSRPDHAVWMLRCSNANYRVSRAPDMVAKVEPLR</sequence>
<comment type="caution">
    <text evidence="2">The sequence shown here is derived from an EMBL/GenBank/DDBJ whole genome shotgun (WGS) entry which is preliminary data.</text>
</comment>
<keyword evidence="1" id="KW-0732">Signal</keyword>
<evidence type="ECO:0000313" key="3">
    <source>
        <dbReference type="Proteomes" id="UP000051936"/>
    </source>
</evidence>
<keyword evidence="3" id="KW-1185">Reference proteome</keyword>
<feature type="signal peptide" evidence="1">
    <location>
        <begin position="1"/>
        <end position="21"/>
    </location>
</feature>
<organism evidence="2 3">
    <name type="scientific">Bradyrhizobium manausense</name>
    <dbReference type="NCBI Taxonomy" id="989370"/>
    <lineage>
        <taxon>Bacteria</taxon>
        <taxon>Pseudomonadati</taxon>
        <taxon>Pseudomonadota</taxon>
        <taxon>Alphaproteobacteria</taxon>
        <taxon>Hyphomicrobiales</taxon>
        <taxon>Nitrobacteraceae</taxon>
        <taxon>Bradyrhizobium</taxon>
    </lineage>
</organism>
<protein>
    <submittedName>
        <fullName evidence="2">Uncharacterized protein</fullName>
    </submittedName>
</protein>
<gene>
    <name evidence="2" type="ORF">AOQ71_03945</name>
</gene>
<proteinExistence type="predicted"/>